<feature type="non-terminal residue" evidence="2">
    <location>
        <position position="61"/>
    </location>
</feature>
<accession>A0A3B1DBJ3</accession>
<organism evidence="2">
    <name type="scientific">hydrothermal vent metagenome</name>
    <dbReference type="NCBI Taxonomy" id="652676"/>
    <lineage>
        <taxon>unclassified sequences</taxon>
        <taxon>metagenomes</taxon>
        <taxon>ecological metagenomes</taxon>
    </lineage>
</organism>
<feature type="transmembrane region" description="Helical" evidence="1">
    <location>
        <begin position="20"/>
        <end position="38"/>
    </location>
</feature>
<sequence length="61" mass="6491">MTWGKVLSGVGLKNGRQTFIFIVAVLGALIFSGANVSSQQIGVGELERLIADHLPRNALPE</sequence>
<keyword evidence="1" id="KW-0812">Transmembrane</keyword>
<dbReference type="EMBL" id="UOGG01000247">
    <property type="protein sequence ID" value="VAX33414.1"/>
    <property type="molecule type" value="Genomic_DNA"/>
</dbReference>
<name>A0A3B1DBJ3_9ZZZZ</name>
<reference evidence="2" key="1">
    <citation type="submission" date="2018-06" db="EMBL/GenBank/DDBJ databases">
        <authorList>
            <person name="Zhirakovskaya E."/>
        </authorList>
    </citation>
    <scope>NUCLEOTIDE SEQUENCE</scope>
</reference>
<protein>
    <submittedName>
        <fullName evidence="2">Uncharacterized protein</fullName>
    </submittedName>
</protein>
<keyword evidence="1" id="KW-0472">Membrane</keyword>
<proteinExistence type="predicted"/>
<gene>
    <name evidence="2" type="ORF">MNBD_NITROSPINAE05-7</name>
</gene>
<evidence type="ECO:0000256" key="1">
    <source>
        <dbReference type="SAM" id="Phobius"/>
    </source>
</evidence>
<dbReference type="AlphaFoldDB" id="A0A3B1DBJ3"/>
<evidence type="ECO:0000313" key="2">
    <source>
        <dbReference type="EMBL" id="VAX33414.1"/>
    </source>
</evidence>
<keyword evidence="1" id="KW-1133">Transmembrane helix</keyword>